<sequence length="69" mass="7298">MEKRRSITALVLYFVGGAAVLVSAFMLIDPTPGSYGPALVGLLLGVLLLGVGRACQHLSRIRDLMEGRG</sequence>
<organism evidence="2 3">
    <name type="scientific">Niveispirillum lacus</name>
    <dbReference type="NCBI Taxonomy" id="1981099"/>
    <lineage>
        <taxon>Bacteria</taxon>
        <taxon>Pseudomonadati</taxon>
        <taxon>Pseudomonadota</taxon>
        <taxon>Alphaproteobacteria</taxon>
        <taxon>Rhodospirillales</taxon>
        <taxon>Azospirillaceae</taxon>
        <taxon>Niveispirillum</taxon>
    </lineage>
</organism>
<accession>A0A255YU94</accession>
<feature type="transmembrane region" description="Helical" evidence="1">
    <location>
        <begin position="34"/>
        <end position="55"/>
    </location>
</feature>
<evidence type="ECO:0000256" key="1">
    <source>
        <dbReference type="SAM" id="Phobius"/>
    </source>
</evidence>
<comment type="caution">
    <text evidence="2">The sequence shown here is derived from an EMBL/GenBank/DDBJ whole genome shotgun (WGS) entry which is preliminary data.</text>
</comment>
<evidence type="ECO:0000313" key="2">
    <source>
        <dbReference type="EMBL" id="OYQ32793.1"/>
    </source>
</evidence>
<evidence type="ECO:0000313" key="3">
    <source>
        <dbReference type="Proteomes" id="UP000216998"/>
    </source>
</evidence>
<protein>
    <submittedName>
        <fullName evidence="2">Uncharacterized protein</fullName>
    </submittedName>
</protein>
<dbReference type="EMBL" id="NOXU01000031">
    <property type="protein sequence ID" value="OYQ32793.1"/>
    <property type="molecule type" value="Genomic_DNA"/>
</dbReference>
<feature type="transmembrane region" description="Helical" evidence="1">
    <location>
        <begin position="7"/>
        <end position="28"/>
    </location>
</feature>
<keyword evidence="3" id="KW-1185">Reference proteome</keyword>
<dbReference type="RefSeq" id="WP_094457828.1">
    <property type="nucleotide sequence ID" value="NZ_NOXU01000031.1"/>
</dbReference>
<keyword evidence="1" id="KW-1133">Transmembrane helix</keyword>
<dbReference type="AlphaFoldDB" id="A0A255YU94"/>
<keyword evidence="1" id="KW-0812">Transmembrane</keyword>
<proteinExistence type="predicted"/>
<keyword evidence="1" id="KW-0472">Membrane</keyword>
<gene>
    <name evidence="2" type="ORF">CHU95_18765</name>
</gene>
<name>A0A255YU94_9PROT</name>
<reference evidence="2 3" key="1">
    <citation type="submission" date="2017-07" db="EMBL/GenBank/DDBJ databases">
        <title>Niveispirillum cyanobacteriorum sp. nov., isolated from cyanobacterial aggregates in a eutrophic lake.</title>
        <authorList>
            <person name="Cai H."/>
        </authorList>
    </citation>
    <scope>NUCLEOTIDE SEQUENCE [LARGE SCALE GENOMIC DNA]</scope>
    <source>
        <strain evidence="3">TH1-14</strain>
    </source>
</reference>
<dbReference type="OrthoDB" id="7364585at2"/>
<dbReference type="Proteomes" id="UP000216998">
    <property type="component" value="Unassembled WGS sequence"/>
</dbReference>